<sequence>MKPRFHHPLLCNRDVAANKKETSVTASPACLNSAIATLALMFFSELTREASDIAGYIAL</sequence>
<reference evidence="1 2" key="1">
    <citation type="journal article" date="2023" name="Mol. Ecol. Resour.">
        <title>Chromosome-level genome assembly of a triploid poplar Populus alba 'Berolinensis'.</title>
        <authorList>
            <person name="Chen S."/>
            <person name="Yu Y."/>
            <person name="Wang X."/>
            <person name="Wang S."/>
            <person name="Zhang T."/>
            <person name="Zhou Y."/>
            <person name="He R."/>
            <person name="Meng N."/>
            <person name="Wang Y."/>
            <person name="Liu W."/>
            <person name="Liu Z."/>
            <person name="Liu J."/>
            <person name="Guo Q."/>
            <person name="Huang H."/>
            <person name="Sederoff R.R."/>
            <person name="Wang G."/>
            <person name="Qu G."/>
            <person name="Chen S."/>
        </authorList>
    </citation>
    <scope>NUCLEOTIDE SEQUENCE [LARGE SCALE GENOMIC DNA]</scope>
    <source>
        <strain evidence="1">SC-2020</strain>
    </source>
</reference>
<dbReference type="AlphaFoldDB" id="A0AAD6LJH5"/>
<evidence type="ECO:0000313" key="1">
    <source>
        <dbReference type="EMBL" id="KAJ6968261.1"/>
    </source>
</evidence>
<proteinExistence type="predicted"/>
<name>A0AAD6LJH5_9ROSI</name>
<comment type="caution">
    <text evidence="1">The sequence shown here is derived from an EMBL/GenBank/DDBJ whole genome shotgun (WGS) entry which is preliminary data.</text>
</comment>
<dbReference type="EMBL" id="JAQIZT010000016">
    <property type="protein sequence ID" value="KAJ6968261.1"/>
    <property type="molecule type" value="Genomic_DNA"/>
</dbReference>
<protein>
    <submittedName>
        <fullName evidence="1">Uncharacterized protein</fullName>
    </submittedName>
</protein>
<dbReference type="Proteomes" id="UP001164929">
    <property type="component" value="Chromosome 16"/>
</dbReference>
<gene>
    <name evidence="1" type="ORF">NC653_036264</name>
</gene>
<organism evidence="1 2">
    <name type="scientific">Populus alba x Populus x berolinensis</name>
    <dbReference type="NCBI Taxonomy" id="444605"/>
    <lineage>
        <taxon>Eukaryota</taxon>
        <taxon>Viridiplantae</taxon>
        <taxon>Streptophyta</taxon>
        <taxon>Embryophyta</taxon>
        <taxon>Tracheophyta</taxon>
        <taxon>Spermatophyta</taxon>
        <taxon>Magnoliopsida</taxon>
        <taxon>eudicotyledons</taxon>
        <taxon>Gunneridae</taxon>
        <taxon>Pentapetalae</taxon>
        <taxon>rosids</taxon>
        <taxon>fabids</taxon>
        <taxon>Malpighiales</taxon>
        <taxon>Salicaceae</taxon>
        <taxon>Saliceae</taxon>
        <taxon>Populus</taxon>
    </lineage>
</organism>
<keyword evidence="2" id="KW-1185">Reference proteome</keyword>
<accession>A0AAD6LJH5</accession>
<evidence type="ECO:0000313" key="2">
    <source>
        <dbReference type="Proteomes" id="UP001164929"/>
    </source>
</evidence>